<gene>
    <name evidence="8" type="ORF">EUGRSUZ_E02445</name>
</gene>
<dbReference type="GO" id="GO:0004674">
    <property type="term" value="F:protein serine/threonine kinase activity"/>
    <property type="evidence" value="ECO:0000318"/>
    <property type="project" value="GO_Central"/>
</dbReference>
<evidence type="ECO:0000256" key="3">
    <source>
        <dbReference type="ARBA" id="ARBA00022741"/>
    </source>
</evidence>
<keyword evidence="5" id="KW-0067">ATP-binding</keyword>
<dbReference type="GO" id="GO:0005524">
    <property type="term" value="F:ATP binding"/>
    <property type="evidence" value="ECO:0007669"/>
    <property type="project" value="UniProtKB-KW"/>
</dbReference>
<keyword evidence="3" id="KW-0547">Nucleotide-binding</keyword>
<keyword evidence="1" id="KW-0723">Serine/threonine-protein kinase</keyword>
<dbReference type="AlphaFoldDB" id="A0A059C661"/>
<proteinExistence type="predicted"/>
<dbReference type="GO" id="GO:0006955">
    <property type="term" value="P:immune response"/>
    <property type="evidence" value="ECO:0000318"/>
    <property type="project" value="GO_Central"/>
</dbReference>
<dbReference type="EMBL" id="KK198757">
    <property type="protein sequence ID" value="KCW73847.1"/>
    <property type="molecule type" value="Genomic_DNA"/>
</dbReference>
<evidence type="ECO:0000256" key="2">
    <source>
        <dbReference type="ARBA" id="ARBA00022679"/>
    </source>
</evidence>
<evidence type="ECO:0000313" key="8">
    <source>
        <dbReference type="EMBL" id="KCW73847.1"/>
    </source>
</evidence>
<dbReference type="InterPro" id="IPR001245">
    <property type="entry name" value="Ser-Thr/Tyr_kinase_cat_dom"/>
</dbReference>
<dbReference type="Gene3D" id="3.30.200.20">
    <property type="entry name" value="Phosphorylase Kinase, domain 1"/>
    <property type="match status" value="1"/>
</dbReference>
<dbReference type="InterPro" id="IPR011009">
    <property type="entry name" value="Kinase-like_dom_sf"/>
</dbReference>
<feature type="domain" description="Tyrosine-protein kinase catalytic" evidence="7">
    <location>
        <begin position="97"/>
        <end position="289"/>
    </location>
</feature>
<reference evidence="8" key="1">
    <citation type="submission" date="2013-07" db="EMBL/GenBank/DDBJ databases">
        <title>The genome of Eucalyptus grandis.</title>
        <authorList>
            <person name="Schmutz J."/>
            <person name="Hayes R."/>
            <person name="Myburg A."/>
            <person name="Tuskan G."/>
            <person name="Grattapaglia D."/>
            <person name="Rokhsar D.S."/>
        </authorList>
    </citation>
    <scope>NUCLEOTIDE SEQUENCE</scope>
    <source>
        <tissue evidence="8">Leaf extractions</tissue>
    </source>
</reference>
<evidence type="ECO:0000256" key="5">
    <source>
        <dbReference type="ARBA" id="ARBA00022840"/>
    </source>
</evidence>
<name>A0A059C661_EUCGR</name>
<keyword evidence="4" id="KW-0418">Kinase</keyword>
<dbReference type="GO" id="GO:0005886">
    <property type="term" value="C:plasma membrane"/>
    <property type="evidence" value="ECO:0000318"/>
    <property type="project" value="GO_Central"/>
</dbReference>
<evidence type="ECO:0000256" key="4">
    <source>
        <dbReference type="ARBA" id="ARBA00022777"/>
    </source>
</evidence>
<protein>
    <recommendedName>
        <fullName evidence="7">Tyrosine-protein kinase catalytic domain-containing protein</fullName>
    </recommendedName>
</protein>
<keyword evidence="6" id="KW-0732">Signal</keyword>
<dbReference type="PANTHER" id="PTHR27002:SF814">
    <property type="entry name" value="CYSTEINE-RICH RECEPTOR-LIKE PROTEIN KINASE 10"/>
    <property type="match status" value="1"/>
</dbReference>
<dbReference type="SUPFAM" id="SSF56112">
    <property type="entry name" value="Protein kinase-like (PK-like)"/>
    <property type="match status" value="1"/>
</dbReference>
<evidence type="ECO:0000256" key="1">
    <source>
        <dbReference type="ARBA" id="ARBA00022527"/>
    </source>
</evidence>
<feature type="signal peptide" evidence="6">
    <location>
        <begin position="1"/>
        <end position="29"/>
    </location>
</feature>
<keyword evidence="2" id="KW-0808">Transferase</keyword>
<sequence length="321" mass="36098">MIINAPRYIAFVFLISGLILFIPDTPANSQTYLQEGSSSKGNYTAFGKFQNNLYSLLDRLEIGVEFLEENYQGEKPVDPREFTLIRLDVIRAATGNFSDECKLGEGGFGPVYKASISRLSRTSGQGLIELKNEVILISRPQHRNLVRLVGFCLEEHEKLLIYEYMPFKSLDVFLFDSNVGQSLDWKMRLNITYVEMNPKVSNFGMARIFSINQDKANTTEFGHMAPEYAMEGLFYVKSNIFSWRLEHTDPSIKGSCDGVPVLKCIHINLLCVQEDPVDRSTMSLVVHMLGGGMITLTQTSQPAFSRSSSPSIITNLFTIVS</sequence>
<dbReference type="InterPro" id="IPR020635">
    <property type="entry name" value="Tyr_kinase_cat_dom"/>
</dbReference>
<feature type="chain" id="PRO_5001568944" description="Tyrosine-protein kinase catalytic domain-containing protein" evidence="6">
    <location>
        <begin position="30"/>
        <end position="321"/>
    </location>
</feature>
<dbReference type="Pfam" id="PF07714">
    <property type="entry name" value="PK_Tyr_Ser-Thr"/>
    <property type="match status" value="1"/>
</dbReference>
<evidence type="ECO:0000256" key="6">
    <source>
        <dbReference type="SAM" id="SignalP"/>
    </source>
</evidence>
<dbReference type="Gramene" id="KCW73847">
    <property type="protein sequence ID" value="KCW73847"/>
    <property type="gene ID" value="EUGRSUZ_E02445"/>
</dbReference>
<dbReference type="GO" id="GO:0007165">
    <property type="term" value="P:signal transduction"/>
    <property type="evidence" value="ECO:0000318"/>
    <property type="project" value="GO_Central"/>
</dbReference>
<dbReference type="InParanoid" id="A0A059C661"/>
<dbReference type="Gene3D" id="1.10.510.10">
    <property type="entry name" value="Transferase(Phosphotransferase) domain 1"/>
    <property type="match status" value="1"/>
</dbReference>
<dbReference type="PANTHER" id="PTHR27002">
    <property type="entry name" value="RECEPTOR-LIKE SERINE/THREONINE-PROTEIN KINASE SD1-8"/>
    <property type="match status" value="1"/>
</dbReference>
<organism evidence="8">
    <name type="scientific">Eucalyptus grandis</name>
    <name type="common">Flooded gum</name>
    <dbReference type="NCBI Taxonomy" id="71139"/>
    <lineage>
        <taxon>Eukaryota</taxon>
        <taxon>Viridiplantae</taxon>
        <taxon>Streptophyta</taxon>
        <taxon>Embryophyta</taxon>
        <taxon>Tracheophyta</taxon>
        <taxon>Spermatophyta</taxon>
        <taxon>Magnoliopsida</taxon>
        <taxon>eudicotyledons</taxon>
        <taxon>Gunneridae</taxon>
        <taxon>Pentapetalae</taxon>
        <taxon>rosids</taxon>
        <taxon>malvids</taxon>
        <taxon>Myrtales</taxon>
        <taxon>Myrtaceae</taxon>
        <taxon>Myrtoideae</taxon>
        <taxon>Eucalypteae</taxon>
        <taxon>Eucalyptus</taxon>
    </lineage>
</organism>
<dbReference type="SMART" id="SM00219">
    <property type="entry name" value="TyrKc"/>
    <property type="match status" value="1"/>
</dbReference>
<evidence type="ECO:0000259" key="7">
    <source>
        <dbReference type="SMART" id="SM00219"/>
    </source>
</evidence>
<dbReference type="GO" id="GO:0004713">
    <property type="term" value="F:protein tyrosine kinase activity"/>
    <property type="evidence" value="ECO:0007669"/>
    <property type="project" value="InterPro"/>
</dbReference>
<accession>A0A059C661</accession>